<dbReference type="Proteomes" id="UP000683575">
    <property type="component" value="Chromosome"/>
</dbReference>
<dbReference type="RefSeq" id="WP_216941772.1">
    <property type="nucleotide sequence ID" value="NZ_CP077062.1"/>
</dbReference>
<dbReference type="EMBL" id="CP077062">
    <property type="protein sequence ID" value="QWZ09926.1"/>
    <property type="molecule type" value="Genomic_DNA"/>
</dbReference>
<evidence type="ECO:0000259" key="2">
    <source>
        <dbReference type="PROSITE" id="PS50801"/>
    </source>
</evidence>
<dbReference type="Pfam" id="PF13466">
    <property type="entry name" value="STAS_2"/>
    <property type="match status" value="1"/>
</dbReference>
<dbReference type="PROSITE" id="PS50801">
    <property type="entry name" value="STAS"/>
    <property type="match status" value="1"/>
</dbReference>
<dbReference type="GO" id="GO:0043856">
    <property type="term" value="F:anti-sigma factor antagonist activity"/>
    <property type="evidence" value="ECO:0007669"/>
    <property type="project" value="TreeGrafter"/>
</dbReference>
<feature type="domain" description="STAS" evidence="2">
    <location>
        <begin position="34"/>
        <end position="102"/>
    </location>
</feature>
<accession>A0A975T1Q2</accession>
<protein>
    <submittedName>
        <fullName evidence="3">STAS domain-containing protein</fullName>
    </submittedName>
</protein>
<dbReference type="PANTHER" id="PTHR33495">
    <property type="entry name" value="ANTI-SIGMA FACTOR ANTAGONIST TM_1081-RELATED-RELATED"/>
    <property type="match status" value="1"/>
</dbReference>
<organism evidence="3 4">
    <name type="scientific">Nocardioides panacis</name>
    <dbReference type="NCBI Taxonomy" id="2849501"/>
    <lineage>
        <taxon>Bacteria</taxon>
        <taxon>Bacillati</taxon>
        <taxon>Actinomycetota</taxon>
        <taxon>Actinomycetes</taxon>
        <taxon>Propionibacteriales</taxon>
        <taxon>Nocardioidaceae</taxon>
        <taxon>Nocardioides</taxon>
    </lineage>
</organism>
<name>A0A975T1Q2_9ACTN</name>
<keyword evidence="4" id="KW-1185">Reference proteome</keyword>
<feature type="region of interest" description="Disordered" evidence="1">
    <location>
        <begin position="1"/>
        <end position="22"/>
    </location>
</feature>
<dbReference type="PANTHER" id="PTHR33495:SF2">
    <property type="entry name" value="ANTI-SIGMA FACTOR ANTAGONIST TM_1081-RELATED"/>
    <property type="match status" value="1"/>
</dbReference>
<dbReference type="AlphaFoldDB" id="A0A975T1Q2"/>
<evidence type="ECO:0000256" key="1">
    <source>
        <dbReference type="SAM" id="MobiDB-lite"/>
    </source>
</evidence>
<dbReference type="CDD" id="cd07043">
    <property type="entry name" value="STAS_anti-anti-sigma_factors"/>
    <property type="match status" value="1"/>
</dbReference>
<reference evidence="3" key="1">
    <citation type="submission" date="2021-06" db="EMBL/GenBank/DDBJ databases">
        <title>Complete genome sequence of Nocardioides sp. G188.</title>
        <authorList>
            <person name="Im W.-T."/>
        </authorList>
    </citation>
    <scope>NUCLEOTIDE SEQUENCE</scope>
    <source>
        <strain evidence="3">G188</strain>
    </source>
</reference>
<evidence type="ECO:0000313" key="4">
    <source>
        <dbReference type="Proteomes" id="UP000683575"/>
    </source>
</evidence>
<gene>
    <name evidence="3" type="ORF">KRR39_09445</name>
</gene>
<dbReference type="InterPro" id="IPR058548">
    <property type="entry name" value="MlaB-like_STAS"/>
</dbReference>
<dbReference type="InterPro" id="IPR002645">
    <property type="entry name" value="STAS_dom"/>
</dbReference>
<evidence type="ECO:0000313" key="3">
    <source>
        <dbReference type="EMBL" id="QWZ09926.1"/>
    </source>
</evidence>
<proteinExistence type="predicted"/>
<sequence length="122" mass="13311">MRDRRLTLPLQRTPARDGEAAQAPTCVRLHPGTGPAVVALVGELDLDTAPQLSPVIRRLLAQGRSRITINLDEVTFMDGFTLGLLIRAHHDVARAGGFLDLTHNRLCARLMVVTGTTTFLHP</sequence>
<dbReference type="KEGG" id="nps:KRR39_09445"/>